<protein>
    <recommendedName>
        <fullName evidence="2">PglZ domain-containing protein</fullName>
    </recommendedName>
</protein>
<dbReference type="EMBL" id="BARV01027329">
    <property type="protein sequence ID" value="GAI36035.1"/>
    <property type="molecule type" value="Genomic_DNA"/>
</dbReference>
<accession>X1PAJ9</accession>
<feature type="non-terminal residue" evidence="1">
    <location>
        <position position="1"/>
    </location>
</feature>
<evidence type="ECO:0000313" key="1">
    <source>
        <dbReference type="EMBL" id="GAI36035.1"/>
    </source>
</evidence>
<sequence>ITLCDEVISELKKNISLITDKTRQLLLNTGLLEFEKRLFFEMHFDTISNNYELASERFPDIVRYLSPNSFSNIKDNQQWVIEYSNEYKKSKIKNIISSRLNEILNQFNKDQSTFYNWYHSFESIHSILHSRKLDKTIWIDAVGIEWVSFIEKYIESLNANYRVVENKIGVANLPTSTEQNRFPDSKYIQDFDLVIHNNTYKYPNSIIQEFSVLREIIDSNIVLDTNQTIAIVSDHGLTALSKLVDSKKYGKNDSHERKIH</sequence>
<proteinExistence type="predicted"/>
<dbReference type="NCBIfam" id="NF033445">
    <property type="entry name" value="BREX_PglZ_4"/>
    <property type="match status" value="1"/>
</dbReference>
<comment type="caution">
    <text evidence="1">The sequence shown here is derived from an EMBL/GenBank/DDBJ whole genome shotgun (WGS) entry which is preliminary data.</text>
</comment>
<evidence type="ECO:0008006" key="2">
    <source>
        <dbReference type="Google" id="ProtNLM"/>
    </source>
</evidence>
<reference evidence="1" key="1">
    <citation type="journal article" date="2014" name="Front. Microbiol.">
        <title>High frequency of phylogenetically diverse reductive dehalogenase-homologous genes in deep subseafloor sedimentary metagenomes.</title>
        <authorList>
            <person name="Kawai M."/>
            <person name="Futagami T."/>
            <person name="Toyoda A."/>
            <person name="Takaki Y."/>
            <person name="Nishi S."/>
            <person name="Hori S."/>
            <person name="Arai W."/>
            <person name="Tsubouchi T."/>
            <person name="Morono Y."/>
            <person name="Uchiyama I."/>
            <person name="Ito T."/>
            <person name="Fujiyama A."/>
            <person name="Inagaki F."/>
            <person name="Takami H."/>
        </authorList>
    </citation>
    <scope>NUCLEOTIDE SEQUENCE</scope>
    <source>
        <strain evidence="1">Expedition CK06-06</strain>
    </source>
</reference>
<name>X1PAJ9_9ZZZZ</name>
<organism evidence="1">
    <name type="scientific">marine sediment metagenome</name>
    <dbReference type="NCBI Taxonomy" id="412755"/>
    <lineage>
        <taxon>unclassified sequences</taxon>
        <taxon>metagenomes</taxon>
        <taxon>ecological metagenomes</taxon>
    </lineage>
</organism>
<dbReference type="AlphaFoldDB" id="X1PAJ9"/>
<gene>
    <name evidence="1" type="ORF">S06H3_43991</name>
</gene>